<dbReference type="InterPro" id="IPR018247">
    <property type="entry name" value="EF_Hand_1_Ca_BS"/>
</dbReference>
<keyword evidence="6" id="KW-0539">Nucleus</keyword>
<dbReference type="GO" id="GO:0003700">
    <property type="term" value="F:DNA-binding transcription factor activity"/>
    <property type="evidence" value="ECO:0007669"/>
    <property type="project" value="InterPro"/>
</dbReference>
<organism evidence="11 12">
    <name type="scientific">Zingiber officinale</name>
    <name type="common">Ginger</name>
    <name type="synonym">Amomum zingiber</name>
    <dbReference type="NCBI Taxonomy" id="94328"/>
    <lineage>
        <taxon>Eukaryota</taxon>
        <taxon>Viridiplantae</taxon>
        <taxon>Streptophyta</taxon>
        <taxon>Embryophyta</taxon>
        <taxon>Tracheophyta</taxon>
        <taxon>Spermatophyta</taxon>
        <taxon>Magnoliopsida</taxon>
        <taxon>Liliopsida</taxon>
        <taxon>Zingiberales</taxon>
        <taxon>Zingiberaceae</taxon>
        <taxon>Zingiber</taxon>
    </lineage>
</organism>
<dbReference type="InterPro" id="IPR004827">
    <property type="entry name" value="bZIP"/>
</dbReference>
<dbReference type="EMBL" id="JACMSC010000006">
    <property type="protein sequence ID" value="KAG6519403.1"/>
    <property type="molecule type" value="Genomic_DNA"/>
</dbReference>
<keyword evidence="3" id="KW-0805">Transcription regulation</keyword>
<evidence type="ECO:0000256" key="7">
    <source>
        <dbReference type="ARBA" id="ARBA00054342"/>
    </source>
</evidence>
<keyword evidence="12" id="KW-1185">Reference proteome</keyword>
<keyword evidence="8" id="KW-0175">Coiled coil</keyword>
<evidence type="ECO:0000256" key="3">
    <source>
        <dbReference type="ARBA" id="ARBA00023015"/>
    </source>
</evidence>
<comment type="similarity">
    <text evidence="2">Belongs to the bZIP family.</text>
</comment>
<dbReference type="PANTHER" id="PTHR13690">
    <property type="entry name" value="TRANSCRIPTION FACTOR POSF21-RELATED"/>
    <property type="match status" value="1"/>
</dbReference>
<keyword evidence="5" id="KW-0804">Transcription</keyword>
<evidence type="ECO:0000256" key="2">
    <source>
        <dbReference type="ARBA" id="ARBA00007163"/>
    </source>
</evidence>
<dbReference type="SMART" id="SM00338">
    <property type="entry name" value="BRLZ"/>
    <property type="match status" value="1"/>
</dbReference>
<name>A0A8J5H3J9_ZINOF</name>
<dbReference type="PROSITE" id="PS00018">
    <property type="entry name" value="EF_HAND_1"/>
    <property type="match status" value="1"/>
</dbReference>
<gene>
    <name evidence="11" type="ORF">ZIOFF_022896</name>
</gene>
<dbReference type="FunFam" id="1.20.5.170:FF:000009">
    <property type="entry name" value="probable transcription factor PosF21"/>
    <property type="match status" value="1"/>
</dbReference>
<evidence type="ECO:0000256" key="9">
    <source>
        <dbReference type="SAM" id="MobiDB-lite"/>
    </source>
</evidence>
<dbReference type="Proteomes" id="UP000734854">
    <property type="component" value="Unassembled WGS sequence"/>
</dbReference>
<dbReference type="InterPro" id="IPR046347">
    <property type="entry name" value="bZIP_sf"/>
</dbReference>
<dbReference type="AlphaFoldDB" id="A0A8J5H3J9"/>
<dbReference type="InterPro" id="IPR044759">
    <property type="entry name" value="bZIP_RF2"/>
</dbReference>
<comment type="subcellular location">
    <subcellularLocation>
        <location evidence="1">Nucleus</location>
    </subcellularLocation>
</comment>
<dbReference type="PANTHER" id="PTHR13690:SF80">
    <property type="entry name" value="BZIP TRANSCRIPTION FACTOR FAMILY PROTEIN-RELATED"/>
    <property type="match status" value="1"/>
</dbReference>
<feature type="coiled-coil region" evidence="8">
    <location>
        <begin position="375"/>
        <end position="446"/>
    </location>
</feature>
<feature type="domain" description="BZIP" evidence="10">
    <location>
        <begin position="357"/>
        <end position="420"/>
    </location>
</feature>
<proteinExistence type="inferred from homology"/>
<feature type="region of interest" description="Disordered" evidence="9">
    <location>
        <begin position="231"/>
        <end position="256"/>
    </location>
</feature>
<dbReference type="Pfam" id="PF00170">
    <property type="entry name" value="bZIP_1"/>
    <property type="match status" value="1"/>
</dbReference>
<dbReference type="Gene3D" id="1.20.5.170">
    <property type="match status" value="1"/>
</dbReference>
<keyword evidence="4" id="KW-0238">DNA-binding</keyword>
<evidence type="ECO:0000256" key="8">
    <source>
        <dbReference type="SAM" id="Coils"/>
    </source>
</evidence>
<comment type="caution">
    <text evidence="11">The sequence shown here is derived from an EMBL/GenBank/DDBJ whole genome shotgun (WGS) entry which is preliminary data.</text>
</comment>
<reference evidence="11 12" key="1">
    <citation type="submission" date="2020-08" db="EMBL/GenBank/DDBJ databases">
        <title>Plant Genome Project.</title>
        <authorList>
            <person name="Zhang R.-G."/>
        </authorList>
    </citation>
    <scope>NUCLEOTIDE SEQUENCE [LARGE SCALE GENOMIC DNA]</scope>
    <source>
        <tissue evidence="11">Rhizome</tissue>
    </source>
</reference>
<evidence type="ECO:0000256" key="5">
    <source>
        <dbReference type="ARBA" id="ARBA00023163"/>
    </source>
</evidence>
<dbReference type="GO" id="GO:0005634">
    <property type="term" value="C:nucleus"/>
    <property type="evidence" value="ECO:0007669"/>
    <property type="project" value="UniProtKB-SubCell"/>
</dbReference>
<protein>
    <recommendedName>
        <fullName evidence="10">BZIP domain-containing protein</fullName>
    </recommendedName>
</protein>
<dbReference type="GO" id="GO:0003677">
    <property type="term" value="F:DNA binding"/>
    <property type="evidence" value="ECO:0007669"/>
    <property type="project" value="UniProtKB-KW"/>
</dbReference>
<comment type="function">
    <text evidence="7">Transcription factor probably involved in vascular development and shoot tissue organization. Binds to the DNA sequence 5'-CCGAGTGTGCCCCTGG-3' present in the promoter region Box II of the phloem-specific rice tungro bacilliform virus (RTBV) promoter. May regulate tissue-specific expression of the RTBV promoter and virus replication.</text>
</comment>
<evidence type="ECO:0000256" key="4">
    <source>
        <dbReference type="ARBA" id="ARBA00023125"/>
    </source>
</evidence>
<dbReference type="PROSITE" id="PS50217">
    <property type="entry name" value="BZIP"/>
    <property type="match status" value="1"/>
</dbReference>
<accession>A0A8J5H3J9</accession>
<sequence>MSPATTAPPPSRAAPFSLFLRIERRHERARLLLREILRRHSSASSSRSQRRHRRAAKDFVFKAVASLNDVVASSFPALPTTSPNAKWDVVKEVKNSRCIEFGRPARSPRAECKHVETVAGDHAAQAPARWLPSLASHPAAKWMLIKYPSTFWRFGTVDDRRNAPVTAPTSNGFPPRNAHRRSQSCDVPFAFLPPPAVGMKTEDRDDSGMLDGDDLFDAYMDLEGFDAFNSSEDCHSRDSGCKSNAGDSSDNEADSDAKGLRALGSLKRTAAAVPGSATASGHCRSLSMDSFMGKFNFEEPPAELPLSRGLMTTTAKANYLVMKPTTFSLEFCNGQFTAAEMKKITENEKLMEMAMADPKRVKRILANRQSAARSKERKMRYIAELEQKVQALQTETTTISTQLTLLQRGSAGLANQNNELKFRLQAMEQQAELRDALNEALTAEVQRLKLAATGLADAHA</sequence>
<evidence type="ECO:0000259" key="10">
    <source>
        <dbReference type="PROSITE" id="PS50217"/>
    </source>
</evidence>
<evidence type="ECO:0000313" key="11">
    <source>
        <dbReference type="EMBL" id="KAG6519403.1"/>
    </source>
</evidence>
<dbReference type="CDD" id="cd14703">
    <property type="entry name" value="bZIP_plant_RF2"/>
    <property type="match status" value="1"/>
</dbReference>
<evidence type="ECO:0000256" key="6">
    <source>
        <dbReference type="ARBA" id="ARBA00023242"/>
    </source>
</evidence>
<evidence type="ECO:0000256" key="1">
    <source>
        <dbReference type="ARBA" id="ARBA00004123"/>
    </source>
</evidence>
<dbReference type="SUPFAM" id="SSF57959">
    <property type="entry name" value="Leucine zipper domain"/>
    <property type="match status" value="1"/>
</dbReference>
<evidence type="ECO:0000313" key="12">
    <source>
        <dbReference type="Proteomes" id="UP000734854"/>
    </source>
</evidence>